<dbReference type="SUPFAM" id="SSF56371">
    <property type="entry name" value="Ribosome inactivating proteins (RIP)"/>
    <property type="match status" value="2"/>
</dbReference>
<accession>A0ABC9B5Z2</accession>
<dbReference type="Proteomes" id="UP001497457">
    <property type="component" value="Chromosome 24b"/>
</dbReference>
<organism evidence="4 5">
    <name type="scientific">Urochloa decumbens</name>
    <dbReference type="NCBI Taxonomy" id="240449"/>
    <lineage>
        <taxon>Eukaryota</taxon>
        <taxon>Viridiplantae</taxon>
        <taxon>Streptophyta</taxon>
        <taxon>Embryophyta</taxon>
        <taxon>Tracheophyta</taxon>
        <taxon>Spermatophyta</taxon>
        <taxon>Magnoliopsida</taxon>
        <taxon>Liliopsida</taxon>
        <taxon>Poales</taxon>
        <taxon>Poaceae</taxon>
        <taxon>PACMAD clade</taxon>
        <taxon>Panicoideae</taxon>
        <taxon>Panicodae</taxon>
        <taxon>Paniceae</taxon>
        <taxon>Melinidinae</taxon>
        <taxon>Urochloa</taxon>
    </lineage>
</organism>
<comment type="similarity">
    <text evidence="1">Belongs to the ribosome-inactivating protein family.</text>
</comment>
<keyword evidence="1" id="KW-0378">Hydrolase</keyword>
<protein>
    <recommendedName>
        <fullName evidence="3">DUF6598 domain-containing protein</fullName>
    </recommendedName>
</protein>
<feature type="compositionally biased region" description="Basic and acidic residues" evidence="2">
    <location>
        <begin position="39"/>
        <end position="54"/>
    </location>
</feature>
<dbReference type="GO" id="GO:0030598">
    <property type="term" value="F:rRNA N-glycosylase activity"/>
    <property type="evidence" value="ECO:0007669"/>
    <property type="project" value="UniProtKB-EC"/>
</dbReference>
<keyword evidence="1" id="KW-0652">Protein synthesis inhibitor</keyword>
<evidence type="ECO:0000259" key="3">
    <source>
        <dbReference type="Pfam" id="PF20241"/>
    </source>
</evidence>
<evidence type="ECO:0000256" key="1">
    <source>
        <dbReference type="RuleBase" id="RU004915"/>
    </source>
</evidence>
<dbReference type="AlphaFoldDB" id="A0ABC9B5Z2"/>
<comment type="catalytic activity">
    <reaction evidence="1">
        <text>Endohydrolysis of the N-glycosidic bond at one specific adenosine on the 28S rRNA.</text>
        <dbReference type="EC" id="3.2.2.22"/>
    </reaction>
</comment>
<feature type="domain" description="DUF6598" evidence="3">
    <location>
        <begin position="333"/>
        <end position="538"/>
    </location>
</feature>
<dbReference type="EMBL" id="OZ075134">
    <property type="protein sequence ID" value="CAL4995358.1"/>
    <property type="molecule type" value="Genomic_DNA"/>
</dbReference>
<evidence type="ECO:0000256" key="2">
    <source>
        <dbReference type="SAM" id="MobiDB-lite"/>
    </source>
</evidence>
<gene>
    <name evidence="4" type="ORF">URODEC1_LOCUS62313</name>
</gene>
<dbReference type="Pfam" id="PF00161">
    <property type="entry name" value="RIP"/>
    <property type="match status" value="2"/>
</dbReference>
<evidence type="ECO:0000313" key="4">
    <source>
        <dbReference type="EMBL" id="CAL4995358.1"/>
    </source>
</evidence>
<keyword evidence="1" id="KW-0800">Toxin</keyword>
<keyword evidence="1" id="KW-0611">Plant defense</keyword>
<reference evidence="4" key="1">
    <citation type="submission" date="2024-10" db="EMBL/GenBank/DDBJ databases">
        <authorList>
            <person name="Ryan C."/>
        </authorList>
    </citation>
    <scope>NUCLEOTIDE SEQUENCE [LARGE SCALE GENOMIC DNA]</scope>
</reference>
<keyword evidence="5" id="KW-1185">Reference proteome</keyword>
<dbReference type="InterPro" id="IPR046533">
    <property type="entry name" value="DUF6598"/>
</dbReference>
<evidence type="ECO:0000313" key="5">
    <source>
        <dbReference type="Proteomes" id="UP001497457"/>
    </source>
</evidence>
<dbReference type="InterPro" id="IPR016138">
    <property type="entry name" value="Ribosome_inactivat_prot_sub1"/>
</dbReference>
<sequence length="889" mass="99897">MAPSVVYSIDDKDELSFISFMMELRRILANHSDHEDIFDHHPDSNLSSSREHPLLAKQSATQPSRWLEVELKVVEGKETLSTTLLMRDDNLYVLGFMNQKGEVYGLHDKSCARMLPSKYKPKQLGCDVSYRSLLGAESRREVVETLTDARLGRCFAVDAVRVLSCFPEWVDGTDMDPVIALLRGLDGRDMNPMMALAGLIFMVCESARMNVLHNLFADGWGLGKFGDTRLTPEMLISKRKKTKEMLECYVWNYGKMSSDLRTWMSNGYAKSRDFSSHKEVSRTDVEMHPISQLQDVYLVLNCYRAHGASSRQNDAGGPSLGRRRVELLAMRADLKVVGTTIMVFDGKRGQIIYEKEEQGDREQGMIDLVLTGPNKGISANGCFAIKIDIPATTTAGSSSGDAGGSIYWKWDCYDPEFAEDVDKPQPVRRTISSSSSPGRNVEVTYAVLSSALEATAQVKLHLKDGHSPRVHGNITARIGGFEAPSILFRREKETGQRFYPTDSRFLELARSVVAVPCGRMIHIEVDLQIETSINQGASNNSKPLKFYLNFDSGIPDTQCYEGYDGDNVEVMVTWYPEVSTATTPEPSRQVNIQMTTRPQPDIREISYTVGDEGEGFRRFITELRSLVADHPRRKDILEDHPDEELSSTRNHPVLAMKGRLLRIKLQAETSSTTLLIGDHCLSIYGFMNQSGDWYGLGYDLTMFAPGYDSIRLDWDLDRGDIIRFCPDKNSMASILNDVNDNEEVMNRLHSARLGKTFAEDAVRVLSHFAPGEAEGDDDASARLALADLIFMVCESAKMNPIRDAFAHGWSTGTGFTKQWLYHSELISVALLNWKDDKYCSWTMNPRHAKIIGIQSPIDALQVIHLVRNFTVEERQLLHYAIYGSPSDEE</sequence>
<dbReference type="InterPro" id="IPR001574">
    <property type="entry name" value="Ribosome_inactivat_prot"/>
</dbReference>
<dbReference type="GO" id="GO:0006952">
    <property type="term" value="P:defense response"/>
    <property type="evidence" value="ECO:0007669"/>
    <property type="project" value="UniProtKB-KW"/>
</dbReference>
<dbReference type="Gene3D" id="3.40.420.10">
    <property type="entry name" value="Ricin (A subunit), domain 1"/>
    <property type="match status" value="2"/>
</dbReference>
<dbReference type="Pfam" id="PF20241">
    <property type="entry name" value="DUF6598"/>
    <property type="match status" value="1"/>
</dbReference>
<dbReference type="GO" id="GO:0090729">
    <property type="term" value="F:toxin activity"/>
    <property type="evidence" value="ECO:0007669"/>
    <property type="project" value="UniProtKB-KW"/>
</dbReference>
<dbReference type="PANTHER" id="PTHR33453">
    <property type="match status" value="1"/>
</dbReference>
<dbReference type="PANTHER" id="PTHR33453:SF40">
    <property type="entry name" value="RRNA N-GLYCOSYLASE"/>
    <property type="match status" value="1"/>
</dbReference>
<feature type="region of interest" description="Disordered" evidence="2">
    <location>
        <begin position="39"/>
        <end position="59"/>
    </location>
</feature>
<dbReference type="GO" id="GO:0017148">
    <property type="term" value="P:negative regulation of translation"/>
    <property type="evidence" value="ECO:0007669"/>
    <property type="project" value="UniProtKB-KW"/>
</dbReference>
<name>A0ABC9B5Z2_9POAL</name>
<dbReference type="InterPro" id="IPR036041">
    <property type="entry name" value="Ribosome-inact_prot_sf"/>
</dbReference>
<proteinExistence type="inferred from homology"/>